<protein>
    <submittedName>
        <fullName evidence="2">Uncharacterized protein</fullName>
    </submittedName>
</protein>
<dbReference type="AlphaFoldDB" id="A0AAV8VNE1"/>
<dbReference type="PANTHER" id="PTHR45823">
    <property type="entry name" value="T-SNARE COILED-COIL HOMOLOGY DOMAIN-CONTAINING PROTEIN"/>
    <property type="match status" value="1"/>
</dbReference>
<proteinExistence type="predicted"/>
<dbReference type="Proteomes" id="UP001159042">
    <property type="component" value="Unassembled WGS sequence"/>
</dbReference>
<name>A0AAV8VNE1_9CUCU</name>
<accession>A0AAV8VNE1</accession>
<keyword evidence="1" id="KW-0175">Coiled coil</keyword>
<dbReference type="EMBL" id="JANEYG010000048">
    <property type="protein sequence ID" value="KAJ8915917.1"/>
    <property type="molecule type" value="Genomic_DNA"/>
</dbReference>
<comment type="caution">
    <text evidence="2">The sequence shown here is derived from an EMBL/GenBank/DDBJ whole genome shotgun (WGS) entry which is preliminary data.</text>
</comment>
<sequence>MVEKFKQVVEEEIINQVKDEVKFVEEEISLVKEEGEAVEEELSHMKEDAKADKKGLNKKMEDLETKFHQLFTTGVIKAEETITTPSKVKVLERRYGDAHLHHVYQAQLRSRRQRFEETLQQYESDIPRIVNLAYPTAPAEVIEQLSISSFVDGLRDPEISQLVRLAIRHKTISGALAQALEIETAK</sequence>
<evidence type="ECO:0000313" key="2">
    <source>
        <dbReference type="EMBL" id="KAJ8915917.1"/>
    </source>
</evidence>
<evidence type="ECO:0000256" key="1">
    <source>
        <dbReference type="SAM" id="Coils"/>
    </source>
</evidence>
<evidence type="ECO:0000313" key="3">
    <source>
        <dbReference type="Proteomes" id="UP001159042"/>
    </source>
</evidence>
<organism evidence="2 3">
    <name type="scientific">Exocentrus adspersus</name>
    <dbReference type="NCBI Taxonomy" id="1586481"/>
    <lineage>
        <taxon>Eukaryota</taxon>
        <taxon>Metazoa</taxon>
        <taxon>Ecdysozoa</taxon>
        <taxon>Arthropoda</taxon>
        <taxon>Hexapoda</taxon>
        <taxon>Insecta</taxon>
        <taxon>Pterygota</taxon>
        <taxon>Neoptera</taxon>
        <taxon>Endopterygota</taxon>
        <taxon>Coleoptera</taxon>
        <taxon>Polyphaga</taxon>
        <taxon>Cucujiformia</taxon>
        <taxon>Chrysomeloidea</taxon>
        <taxon>Cerambycidae</taxon>
        <taxon>Lamiinae</taxon>
        <taxon>Acanthocinini</taxon>
        <taxon>Exocentrus</taxon>
    </lineage>
</organism>
<dbReference type="PANTHER" id="PTHR45823:SF1">
    <property type="entry name" value="T-SNARE COILED-COIL HOMOLOGY DOMAIN-CONTAINING PROTEIN"/>
    <property type="match status" value="1"/>
</dbReference>
<keyword evidence="3" id="KW-1185">Reference proteome</keyword>
<reference evidence="2 3" key="1">
    <citation type="journal article" date="2023" name="Insect Mol. Biol.">
        <title>Genome sequencing provides insights into the evolution of gene families encoding plant cell wall-degrading enzymes in longhorned beetles.</title>
        <authorList>
            <person name="Shin N.R."/>
            <person name="Okamura Y."/>
            <person name="Kirsch R."/>
            <person name="Pauchet Y."/>
        </authorList>
    </citation>
    <scope>NUCLEOTIDE SEQUENCE [LARGE SCALE GENOMIC DNA]</scope>
    <source>
        <strain evidence="2">EAD_L_NR</strain>
    </source>
</reference>
<feature type="coiled-coil region" evidence="1">
    <location>
        <begin position="14"/>
        <end position="66"/>
    </location>
</feature>
<gene>
    <name evidence="2" type="ORF">NQ315_015532</name>
</gene>